<protein>
    <recommendedName>
        <fullName evidence="4">Xylanolytic transcriptional activator regulatory domain-containing protein</fullName>
    </recommendedName>
</protein>
<dbReference type="GO" id="GO:0000978">
    <property type="term" value="F:RNA polymerase II cis-regulatory region sequence-specific DNA binding"/>
    <property type="evidence" value="ECO:0007669"/>
    <property type="project" value="TreeGrafter"/>
</dbReference>
<proteinExistence type="predicted"/>
<keyword evidence="2" id="KW-0804">Transcription</keyword>
<dbReference type="GO" id="GO:0005634">
    <property type="term" value="C:nucleus"/>
    <property type="evidence" value="ECO:0007669"/>
    <property type="project" value="TreeGrafter"/>
</dbReference>
<dbReference type="GO" id="GO:0008270">
    <property type="term" value="F:zinc ion binding"/>
    <property type="evidence" value="ECO:0007669"/>
    <property type="project" value="InterPro"/>
</dbReference>
<reference evidence="5 6" key="1">
    <citation type="submission" date="2018-10" db="EMBL/GenBank/DDBJ databases">
        <title>Fifty Aureobasidium pullulans genomes reveal a recombining polyextremotolerant generalist.</title>
        <authorList>
            <person name="Gostincar C."/>
            <person name="Turk M."/>
            <person name="Zajc J."/>
            <person name="Gunde-Cimerman N."/>
        </authorList>
    </citation>
    <scope>NUCLEOTIDE SEQUENCE [LARGE SCALE GENOMIC DNA]</scope>
    <source>
        <strain evidence="5 6">EXF-11900</strain>
    </source>
</reference>
<dbReference type="PANTHER" id="PTHR47424">
    <property type="entry name" value="REGULATORY PROTEIN GAL4"/>
    <property type="match status" value="1"/>
</dbReference>
<dbReference type="GO" id="GO:0000435">
    <property type="term" value="P:positive regulation of transcription from RNA polymerase II promoter by galactose"/>
    <property type="evidence" value="ECO:0007669"/>
    <property type="project" value="TreeGrafter"/>
</dbReference>
<dbReference type="CDD" id="cd12148">
    <property type="entry name" value="fungal_TF_MHR"/>
    <property type="match status" value="1"/>
</dbReference>
<evidence type="ECO:0000313" key="5">
    <source>
        <dbReference type="EMBL" id="THV65516.1"/>
    </source>
</evidence>
<accession>A0A4S8S5R5</accession>
<evidence type="ECO:0000313" key="6">
    <source>
        <dbReference type="Proteomes" id="UP000304951"/>
    </source>
</evidence>
<name>A0A4S8S5R5_AURPU</name>
<sequence length="453" mass="50055">MVRKTEAFIDIFDPAELVAYMTSSGDGPLLNFTDVRDEPDGGISSPKYIGRMRRVSLDLILAIGAQCTSKQDSQSTARALFHKAQRQAFSEMIQDPDLDMVRTYLLMAFFMLGECRRNTAYMYLSVATRAAIALGLHSPSSYSRQQPLNAVDKVKIRVWMTCRVGDKLVNSLLGRPAGTLGIPEQLGPVYTDLISGEDYGLRCMVASYRIVYIIDEINSKLYSEQDVRPAVIEQLLQAIEIWKVILTTRPVFISALGQENGDTPMGEACLDAAVFLAQACDEALDSGLLESNMCIMKALIFAAGLVLGVRNFARPDVNFETESAFEGAKRVLTFLAIRSAQASHYLDILNSLSNAITEKRSRTNQSRDNRYVSRLFSPGSLNAGSEVFGERMHGNVSEPGEVQVDLVSTDIDNLPTLGHSPLRCPINSQIDPGLDIDWETVNISHWDNFPFSA</sequence>
<evidence type="ECO:0000256" key="2">
    <source>
        <dbReference type="ARBA" id="ARBA00023163"/>
    </source>
</evidence>
<keyword evidence="3" id="KW-0539">Nucleus</keyword>
<dbReference type="Proteomes" id="UP000304951">
    <property type="component" value="Unassembled WGS sequence"/>
</dbReference>
<feature type="domain" description="Xylanolytic transcriptional activator regulatory" evidence="4">
    <location>
        <begin position="120"/>
        <end position="197"/>
    </location>
</feature>
<dbReference type="EMBL" id="QZAF01000646">
    <property type="protein sequence ID" value="THV65516.1"/>
    <property type="molecule type" value="Genomic_DNA"/>
</dbReference>
<dbReference type="AlphaFoldDB" id="A0A4S8S5R5"/>
<gene>
    <name evidence="5" type="ORF">D6D28_09042</name>
</gene>
<dbReference type="Pfam" id="PF04082">
    <property type="entry name" value="Fungal_trans"/>
    <property type="match status" value="1"/>
</dbReference>
<evidence type="ECO:0000259" key="4">
    <source>
        <dbReference type="SMART" id="SM00906"/>
    </source>
</evidence>
<dbReference type="InterPro" id="IPR051127">
    <property type="entry name" value="Fungal_SecMet_Regulators"/>
</dbReference>
<dbReference type="InterPro" id="IPR007219">
    <property type="entry name" value="XnlR_reg_dom"/>
</dbReference>
<keyword evidence="1" id="KW-0805">Transcription regulation</keyword>
<evidence type="ECO:0000256" key="1">
    <source>
        <dbReference type="ARBA" id="ARBA00023015"/>
    </source>
</evidence>
<organism evidence="5 6">
    <name type="scientific">Aureobasidium pullulans</name>
    <name type="common">Black yeast</name>
    <name type="synonym">Pullularia pullulans</name>
    <dbReference type="NCBI Taxonomy" id="5580"/>
    <lineage>
        <taxon>Eukaryota</taxon>
        <taxon>Fungi</taxon>
        <taxon>Dikarya</taxon>
        <taxon>Ascomycota</taxon>
        <taxon>Pezizomycotina</taxon>
        <taxon>Dothideomycetes</taxon>
        <taxon>Dothideomycetidae</taxon>
        <taxon>Dothideales</taxon>
        <taxon>Saccotheciaceae</taxon>
        <taxon>Aureobasidium</taxon>
    </lineage>
</organism>
<evidence type="ECO:0000256" key="3">
    <source>
        <dbReference type="ARBA" id="ARBA00023242"/>
    </source>
</evidence>
<dbReference type="GO" id="GO:0006351">
    <property type="term" value="P:DNA-templated transcription"/>
    <property type="evidence" value="ECO:0007669"/>
    <property type="project" value="InterPro"/>
</dbReference>
<dbReference type="PANTHER" id="PTHR47424:SF9">
    <property type="entry name" value="TAH-2"/>
    <property type="match status" value="1"/>
</dbReference>
<dbReference type="SMART" id="SM00906">
    <property type="entry name" value="Fungal_trans"/>
    <property type="match status" value="1"/>
</dbReference>
<comment type="caution">
    <text evidence="5">The sequence shown here is derived from an EMBL/GenBank/DDBJ whole genome shotgun (WGS) entry which is preliminary data.</text>
</comment>
<dbReference type="GO" id="GO:0000981">
    <property type="term" value="F:DNA-binding transcription factor activity, RNA polymerase II-specific"/>
    <property type="evidence" value="ECO:0007669"/>
    <property type="project" value="TreeGrafter"/>
</dbReference>